<gene>
    <name evidence="1" type="ORF">LCGC14_2481730</name>
</gene>
<protein>
    <recommendedName>
        <fullName evidence="2">HTH marR-type domain-containing protein</fullName>
    </recommendedName>
</protein>
<dbReference type="EMBL" id="LAZR01039109">
    <property type="protein sequence ID" value="KKL17817.1"/>
    <property type="molecule type" value="Genomic_DNA"/>
</dbReference>
<comment type="caution">
    <text evidence="1">The sequence shown here is derived from an EMBL/GenBank/DDBJ whole genome shotgun (WGS) entry which is preliminary data.</text>
</comment>
<evidence type="ECO:0008006" key="2">
    <source>
        <dbReference type="Google" id="ProtNLM"/>
    </source>
</evidence>
<dbReference type="SUPFAM" id="SSF46785">
    <property type="entry name" value="Winged helix' DNA-binding domain"/>
    <property type="match status" value="1"/>
</dbReference>
<dbReference type="AlphaFoldDB" id="A0A0F9BV65"/>
<organism evidence="1">
    <name type="scientific">marine sediment metagenome</name>
    <dbReference type="NCBI Taxonomy" id="412755"/>
    <lineage>
        <taxon>unclassified sequences</taxon>
        <taxon>metagenomes</taxon>
        <taxon>ecological metagenomes</taxon>
    </lineage>
</organism>
<evidence type="ECO:0000313" key="1">
    <source>
        <dbReference type="EMBL" id="KKL17817.1"/>
    </source>
</evidence>
<accession>A0A0F9BV65</accession>
<dbReference type="InterPro" id="IPR036390">
    <property type="entry name" value="WH_DNA-bd_sf"/>
</dbReference>
<proteinExistence type="predicted"/>
<dbReference type="Pfam" id="PF25212">
    <property type="entry name" value="HVO_A0114"/>
    <property type="match status" value="1"/>
</dbReference>
<reference evidence="1" key="1">
    <citation type="journal article" date="2015" name="Nature">
        <title>Complex archaea that bridge the gap between prokaryotes and eukaryotes.</title>
        <authorList>
            <person name="Spang A."/>
            <person name="Saw J.H."/>
            <person name="Jorgensen S.L."/>
            <person name="Zaremba-Niedzwiedzka K."/>
            <person name="Martijn J."/>
            <person name="Lind A.E."/>
            <person name="van Eijk R."/>
            <person name="Schleper C."/>
            <person name="Guy L."/>
            <person name="Ettema T.J."/>
        </authorList>
    </citation>
    <scope>NUCLEOTIDE SEQUENCE</scope>
</reference>
<sequence>MVKKKTLRIGVKGLKQSLDEFASTAEAIERGEKVRKSSGVFFTSIEALRKSLTPKRLELLALIMEREPESLNELARLAKRNIKNVFDDITYLEQVGMLSKKDAGRETVPVIDYDSITIDIDLKGE</sequence>
<name>A0A0F9BV65_9ZZZZ</name>